<dbReference type="Gene3D" id="3.40.640.10">
    <property type="entry name" value="Type I PLP-dependent aspartate aminotransferase-like (Major domain)"/>
    <property type="match status" value="1"/>
</dbReference>
<feature type="domain" description="Aminotransferase class I/classII large" evidence="6">
    <location>
        <begin position="46"/>
        <end position="383"/>
    </location>
</feature>
<dbReference type="InterPro" id="IPR015421">
    <property type="entry name" value="PyrdxlP-dep_Trfase_major"/>
</dbReference>
<dbReference type="InterPro" id="IPR051798">
    <property type="entry name" value="Class-II_PLP-Dep_Aminotrans"/>
</dbReference>
<organism evidence="7 8">
    <name type="scientific">Pseudooceanicola nanhaiensis</name>
    <dbReference type="NCBI Taxonomy" id="375761"/>
    <lineage>
        <taxon>Bacteria</taxon>
        <taxon>Pseudomonadati</taxon>
        <taxon>Pseudomonadota</taxon>
        <taxon>Alphaproteobacteria</taxon>
        <taxon>Rhodobacterales</taxon>
        <taxon>Paracoccaceae</taxon>
        <taxon>Pseudooceanicola</taxon>
    </lineage>
</organism>
<name>A0A917T649_9RHOB</name>
<keyword evidence="4" id="KW-0456">Lyase</keyword>
<evidence type="ECO:0000256" key="2">
    <source>
        <dbReference type="ARBA" id="ARBA00012224"/>
    </source>
</evidence>
<dbReference type="Proteomes" id="UP000649829">
    <property type="component" value="Unassembled WGS sequence"/>
</dbReference>
<sequence length="392" mass="43275">MNFDELIERRGTHSAKWDKMQEFAGVSPEDGIPMWVADMDFRPPQGVIDAVKAYADHGVFGYFGDEGAYLSAIRWWARERHGWEIAADDDGIFSTHGLVNGAALAMQTWTEPGDGIILFTPVYHAFHKVIAAGGREIVQFELALNDGRYEMDFDAYEARMTGREKMIIFCSPHNPGGRVWSVEEQRQLAAFAEKHDLLVVSDEIHCDIVLPGHKHVPFSVAAPEARGRTVMMTASTKTFNLAGMHTGNVILEDEGLKAAFAATIAGLGLSPNAFAKHMVPAAYSPEGAQWVDEMCAYIGQNAQVFDAGINAIPGLRSMPLEGTYLAWVDFGGTGMDRDEVMRRIAEDAKIAVNQGLTFGQGGESWNRFNLATPRSRVEEAVERMQKAFKDLQ</sequence>
<keyword evidence="8" id="KW-1185">Reference proteome</keyword>
<evidence type="ECO:0000256" key="3">
    <source>
        <dbReference type="ARBA" id="ARBA00022898"/>
    </source>
</evidence>
<dbReference type="GO" id="GO:0030170">
    <property type="term" value="F:pyridoxal phosphate binding"/>
    <property type="evidence" value="ECO:0007669"/>
    <property type="project" value="InterPro"/>
</dbReference>
<evidence type="ECO:0000259" key="6">
    <source>
        <dbReference type="Pfam" id="PF00155"/>
    </source>
</evidence>
<evidence type="ECO:0000313" key="8">
    <source>
        <dbReference type="Proteomes" id="UP000649829"/>
    </source>
</evidence>
<dbReference type="EMBL" id="BMLF01000002">
    <property type="protein sequence ID" value="GGM09498.1"/>
    <property type="molecule type" value="Genomic_DNA"/>
</dbReference>
<reference evidence="7" key="2">
    <citation type="submission" date="2020-09" db="EMBL/GenBank/DDBJ databases">
        <authorList>
            <person name="Sun Q."/>
            <person name="Zhou Y."/>
        </authorList>
    </citation>
    <scope>NUCLEOTIDE SEQUENCE</scope>
    <source>
        <strain evidence="7">CGMCC 1.6293</strain>
    </source>
</reference>
<dbReference type="RefSeq" id="WP_028286806.1">
    <property type="nucleotide sequence ID" value="NZ_BMLF01000002.1"/>
</dbReference>
<dbReference type="InterPro" id="IPR015424">
    <property type="entry name" value="PyrdxlP-dep_Trfase"/>
</dbReference>
<gene>
    <name evidence="7" type="primary">patB</name>
    <name evidence="7" type="ORF">GCM10011534_34330</name>
</gene>
<dbReference type="CDD" id="cd00609">
    <property type="entry name" value="AAT_like"/>
    <property type="match status" value="1"/>
</dbReference>
<proteinExistence type="inferred from homology"/>
<evidence type="ECO:0000256" key="1">
    <source>
        <dbReference type="ARBA" id="ARBA00001933"/>
    </source>
</evidence>
<dbReference type="InterPro" id="IPR004839">
    <property type="entry name" value="Aminotransferase_I/II_large"/>
</dbReference>
<accession>A0A917T649</accession>
<evidence type="ECO:0000313" key="7">
    <source>
        <dbReference type="EMBL" id="GGM09498.1"/>
    </source>
</evidence>
<dbReference type="InterPro" id="IPR015422">
    <property type="entry name" value="PyrdxlP-dep_Trfase_small"/>
</dbReference>
<evidence type="ECO:0000256" key="4">
    <source>
        <dbReference type="ARBA" id="ARBA00023239"/>
    </source>
</evidence>
<dbReference type="GO" id="GO:0008483">
    <property type="term" value="F:transaminase activity"/>
    <property type="evidence" value="ECO:0007669"/>
    <property type="project" value="UniProtKB-KW"/>
</dbReference>
<comment type="similarity">
    <text evidence="5">Belongs to the class-II pyridoxal-phosphate-dependent aminotransferase family. MalY/PatB cystathionine beta-lyase subfamily.</text>
</comment>
<reference evidence="7" key="1">
    <citation type="journal article" date="2014" name="Int. J. Syst. Evol. Microbiol.">
        <title>Complete genome sequence of Corynebacterium casei LMG S-19264T (=DSM 44701T), isolated from a smear-ripened cheese.</title>
        <authorList>
            <consortium name="US DOE Joint Genome Institute (JGI-PGF)"/>
            <person name="Walter F."/>
            <person name="Albersmeier A."/>
            <person name="Kalinowski J."/>
            <person name="Ruckert C."/>
        </authorList>
    </citation>
    <scope>NUCLEOTIDE SEQUENCE</scope>
    <source>
        <strain evidence="7">CGMCC 1.6293</strain>
    </source>
</reference>
<dbReference type="AlphaFoldDB" id="A0A917T649"/>
<evidence type="ECO:0000256" key="5">
    <source>
        <dbReference type="ARBA" id="ARBA00037974"/>
    </source>
</evidence>
<keyword evidence="7" id="KW-0808">Transferase</keyword>
<comment type="caution">
    <text evidence="7">The sequence shown here is derived from an EMBL/GenBank/DDBJ whole genome shotgun (WGS) entry which is preliminary data.</text>
</comment>
<protein>
    <recommendedName>
        <fullName evidence="2">cysteine-S-conjugate beta-lyase</fullName>
        <ecNumber evidence="2">4.4.1.13</ecNumber>
    </recommendedName>
</protein>
<dbReference type="GO" id="GO:0047804">
    <property type="term" value="F:cysteine-S-conjugate beta-lyase activity"/>
    <property type="evidence" value="ECO:0007669"/>
    <property type="project" value="UniProtKB-EC"/>
</dbReference>
<dbReference type="PANTHER" id="PTHR43525:SF1">
    <property type="entry name" value="PROTEIN MALY"/>
    <property type="match status" value="1"/>
</dbReference>
<dbReference type="InterPro" id="IPR027619">
    <property type="entry name" value="C-S_lyase_PatB-like"/>
</dbReference>
<dbReference type="SUPFAM" id="SSF53383">
    <property type="entry name" value="PLP-dependent transferases"/>
    <property type="match status" value="1"/>
</dbReference>
<keyword evidence="3" id="KW-0663">Pyridoxal phosphate</keyword>
<dbReference type="NCBIfam" id="TIGR04350">
    <property type="entry name" value="C_S_lyase_PatB"/>
    <property type="match status" value="1"/>
</dbReference>
<dbReference type="PANTHER" id="PTHR43525">
    <property type="entry name" value="PROTEIN MALY"/>
    <property type="match status" value="1"/>
</dbReference>
<dbReference type="Gene3D" id="3.90.1150.10">
    <property type="entry name" value="Aspartate Aminotransferase, domain 1"/>
    <property type="match status" value="1"/>
</dbReference>
<dbReference type="Pfam" id="PF00155">
    <property type="entry name" value="Aminotran_1_2"/>
    <property type="match status" value="1"/>
</dbReference>
<dbReference type="EC" id="4.4.1.13" evidence="2"/>
<comment type="cofactor">
    <cofactor evidence="1">
        <name>pyridoxal 5'-phosphate</name>
        <dbReference type="ChEBI" id="CHEBI:597326"/>
    </cofactor>
</comment>
<keyword evidence="7" id="KW-0032">Aminotransferase</keyword>